<feature type="transmembrane region" description="Helical" evidence="4">
    <location>
        <begin position="145"/>
        <end position="167"/>
    </location>
</feature>
<evidence type="ECO:0000259" key="5">
    <source>
        <dbReference type="PROSITE" id="PS01124"/>
    </source>
</evidence>
<dbReference type="PANTHER" id="PTHR43280:SF29">
    <property type="entry name" value="ARAC-FAMILY TRANSCRIPTIONAL REGULATOR"/>
    <property type="match status" value="1"/>
</dbReference>
<dbReference type="PROSITE" id="PS01124">
    <property type="entry name" value="HTH_ARAC_FAMILY_2"/>
    <property type="match status" value="1"/>
</dbReference>
<keyword evidence="2" id="KW-0238">DNA-binding</keyword>
<evidence type="ECO:0000256" key="1">
    <source>
        <dbReference type="ARBA" id="ARBA00023015"/>
    </source>
</evidence>
<dbReference type="PANTHER" id="PTHR43280">
    <property type="entry name" value="ARAC-FAMILY TRANSCRIPTIONAL REGULATOR"/>
    <property type="match status" value="1"/>
</dbReference>
<proteinExistence type="predicted"/>
<dbReference type="EMBL" id="JAUJEA010000005">
    <property type="protein sequence ID" value="MDN5202648.1"/>
    <property type="molecule type" value="Genomic_DNA"/>
</dbReference>
<sequence length="385" mass="45341">MKSISLDIWSILILISMAQGIFMIIFLIIKKGGSKATHFLLALLGVFVWLQAEFLSIRIPYDLGVNLFYGTRYGSWLVIGPLFYFYTRSLIDSNYQFKLKNSIHFLPFIVFAILIPLFSTDFLSFRQMHYGMLSVFDKYNEHLSFIQGIYSVIFIIQFFHLLTYLIISESIIRKHAISLKEIFSNIDKINLKWLKNLSFLMIIVLSFSVIFLFVLFFSAYYRRQWDYLYVFPMSFFTYLTSFRYTLHPELFDSQISRFNGNKKYSKSSLTREQASQYLKDLKTYLSEEKPFLNNELRLQELAEALSMSPHHLSQVINDQLNLNFYDFINQYRIEEAKRIIKSKGNEKTLLQIAYMAGFNNKTSFTNAFKKNTGMTPSSYKESTLT</sequence>
<protein>
    <submittedName>
        <fullName evidence="6">Helix-turn-helix domain-containing protein</fullName>
    </submittedName>
</protein>
<organism evidence="6 7">
    <name type="scientific">Splendidivirga corallicola</name>
    <dbReference type="NCBI Taxonomy" id="3051826"/>
    <lineage>
        <taxon>Bacteria</taxon>
        <taxon>Pseudomonadati</taxon>
        <taxon>Bacteroidota</taxon>
        <taxon>Cytophagia</taxon>
        <taxon>Cytophagales</taxon>
        <taxon>Splendidivirgaceae</taxon>
        <taxon>Splendidivirga</taxon>
    </lineage>
</organism>
<evidence type="ECO:0000313" key="7">
    <source>
        <dbReference type="Proteomes" id="UP001172082"/>
    </source>
</evidence>
<gene>
    <name evidence="6" type="ORF">QQ008_14765</name>
</gene>
<reference evidence="6" key="1">
    <citation type="submission" date="2023-06" db="EMBL/GenBank/DDBJ databases">
        <title>Genomic of Parafulvivirga corallium.</title>
        <authorList>
            <person name="Wang G."/>
        </authorList>
    </citation>
    <scope>NUCLEOTIDE SEQUENCE</scope>
    <source>
        <strain evidence="6">BMA10</strain>
    </source>
</reference>
<comment type="caution">
    <text evidence="6">The sequence shown here is derived from an EMBL/GenBank/DDBJ whole genome shotgun (WGS) entry which is preliminary data.</text>
</comment>
<feature type="domain" description="HTH araC/xylS-type" evidence="5">
    <location>
        <begin position="275"/>
        <end position="382"/>
    </location>
</feature>
<keyword evidence="1" id="KW-0805">Transcription regulation</keyword>
<keyword evidence="7" id="KW-1185">Reference proteome</keyword>
<keyword evidence="4" id="KW-0812">Transmembrane</keyword>
<feature type="transmembrane region" description="Helical" evidence="4">
    <location>
        <begin position="103"/>
        <end position="125"/>
    </location>
</feature>
<dbReference type="RefSeq" id="WP_346752670.1">
    <property type="nucleotide sequence ID" value="NZ_JAUJEA010000005.1"/>
</dbReference>
<dbReference type="Proteomes" id="UP001172082">
    <property type="component" value="Unassembled WGS sequence"/>
</dbReference>
<evidence type="ECO:0000256" key="3">
    <source>
        <dbReference type="ARBA" id="ARBA00023163"/>
    </source>
</evidence>
<keyword evidence="3" id="KW-0804">Transcription</keyword>
<keyword evidence="4" id="KW-0472">Membrane</keyword>
<evidence type="ECO:0000313" key="6">
    <source>
        <dbReference type="EMBL" id="MDN5202648.1"/>
    </source>
</evidence>
<dbReference type="InterPro" id="IPR018060">
    <property type="entry name" value="HTH_AraC"/>
</dbReference>
<dbReference type="InterPro" id="IPR018062">
    <property type="entry name" value="HTH_AraC-typ_CS"/>
</dbReference>
<dbReference type="PRINTS" id="PR00032">
    <property type="entry name" value="HTHARAC"/>
</dbReference>
<feature type="transmembrane region" description="Helical" evidence="4">
    <location>
        <begin position="40"/>
        <end position="61"/>
    </location>
</feature>
<feature type="transmembrane region" description="Helical" evidence="4">
    <location>
        <begin position="197"/>
        <end position="221"/>
    </location>
</feature>
<evidence type="ECO:0000256" key="4">
    <source>
        <dbReference type="SAM" id="Phobius"/>
    </source>
</evidence>
<keyword evidence="4" id="KW-1133">Transmembrane helix</keyword>
<name>A0ABT8KQG4_9BACT</name>
<accession>A0ABT8KQG4</accession>
<dbReference type="Gene3D" id="1.10.10.60">
    <property type="entry name" value="Homeodomain-like"/>
    <property type="match status" value="2"/>
</dbReference>
<dbReference type="InterPro" id="IPR009057">
    <property type="entry name" value="Homeodomain-like_sf"/>
</dbReference>
<dbReference type="Pfam" id="PF12833">
    <property type="entry name" value="HTH_18"/>
    <property type="match status" value="1"/>
</dbReference>
<dbReference type="InterPro" id="IPR020449">
    <property type="entry name" value="Tscrpt_reg_AraC-type_HTH"/>
</dbReference>
<feature type="transmembrane region" description="Helical" evidence="4">
    <location>
        <begin position="73"/>
        <end position="91"/>
    </location>
</feature>
<dbReference type="PROSITE" id="PS00041">
    <property type="entry name" value="HTH_ARAC_FAMILY_1"/>
    <property type="match status" value="1"/>
</dbReference>
<evidence type="ECO:0000256" key="2">
    <source>
        <dbReference type="ARBA" id="ARBA00023125"/>
    </source>
</evidence>
<dbReference type="SMART" id="SM00342">
    <property type="entry name" value="HTH_ARAC"/>
    <property type="match status" value="1"/>
</dbReference>
<feature type="transmembrane region" description="Helical" evidence="4">
    <location>
        <begin position="6"/>
        <end position="28"/>
    </location>
</feature>
<dbReference type="SUPFAM" id="SSF46689">
    <property type="entry name" value="Homeodomain-like"/>
    <property type="match status" value="1"/>
</dbReference>